<accession>A0A183FYR5</accession>
<name>A0A183FYR5_HELPZ</name>
<organism evidence="2 3">
    <name type="scientific">Heligmosomoides polygyrus</name>
    <name type="common">Parasitic roundworm</name>
    <dbReference type="NCBI Taxonomy" id="6339"/>
    <lineage>
        <taxon>Eukaryota</taxon>
        <taxon>Metazoa</taxon>
        <taxon>Ecdysozoa</taxon>
        <taxon>Nematoda</taxon>
        <taxon>Chromadorea</taxon>
        <taxon>Rhabditida</taxon>
        <taxon>Rhabditina</taxon>
        <taxon>Rhabditomorpha</taxon>
        <taxon>Strongyloidea</taxon>
        <taxon>Heligmosomidae</taxon>
        <taxon>Heligmosomoides</taxon>
    </lineage>
</organism>
<accession>A0A3P7ZAR4</accession>
<sequence length="113" mass="12967">MHEKTVYEEFAKRHAPHGQEWVFQILDCGLVSQAKQHLEDGVVIAKDFSSEKKFISSIMKFAGLGGDQDMLKNTLELIWQPNEYYDNTKRFGCTYRQNTNGKETLVTVGCIFS</sequence>
<dbReference type="WBParaSite" id="HPBE_0001381201-mRNA-1">
    <property type="protein sequence ID" value="HPBE_0001381201-mRNA-1"/>
    <property type="gene ID" value="HPBE_0001381201"/>
</dbReference>
<reference evidence="3" key="2">
    <citation type="submission" date="2019-09" db="UniProtKB">
        <authorList>
            <consortium name="WormBaseParasite"/>
        </authorList>
    </citation>
    <scope>IDENTIFICATION</scope>
</reference>
<evidence type="ECO:0000313" key="1">
    <source>
        <dbReference type="EMBL" id="VDO97511.1"/>
    </source>
</evidence>
<gene>
    <name evidence="1" type="ORF">HPBE_LOCUS13813</name>
</gene>
<protein>
    <submittedName>
        <fullName evidence="3">SCP domain-containing protein</fullName>
    </submittedName>
</protein>
<evidence type="ECO:0000313" key="2">
    <source>
        <dbReference type="Proteomes" id="UP000050761"/>
    </source>
</evidence>
<dbReference type="Proteomes" id="UP000050761">
    <property type="component" value="Unassembled WGS sequence"/>
</dbReference>
<dbReference type="EMBL" id="UZAH01028082">
    <property type="protein sequence ID" value="VDO97511.1"/>
    <property type="molecule type" value="Genomic_DNA"/>
</dbReference>
<reference evidence="1 2" key="1">
    <citation type="submission" date="2018-11" db="EMBL/GenBank/DDBJ databases">
        <authorList>
            <consortium name="Pathogen Informatics"/>
        </authorList>
    </citation>
    <scope>NUCLEOTIDE SEQUENCE [LARGE SCALE GENOMIC DNA]</scope>
</reference>
<keyword evidence="2" id="KW-1185">Reference proteome</keyword>
<evidence type="ECO:0000313" key="3">
    <source>
        <dbReference type="WBParaSite" id="HPBE_0001381201-mRNA-1"/>
    </source>
</evidence>
<dbReference type="AlphaFoldDB" id="A0A183FYR5"/>
<proteinExistence type="predicted"/>